<protein>
    <submittedName>
        <fullName evidence="2">Uncharacterized protein</fullName>
    </submittedName>
</protein>
<evidence type="ECO:0000256" key="1">
    <source>
        <dbReference type="SAM" id="MobiDB-lite"/>
    </source>
</evidence>
<sequence length="221" mass="23948">MSPQADMLALIDPSGKTPAARTNPSILFSKNIPLYRNSELRHSLRRPGPRRGAIVRRHERGPGCGGRGGAGHANAGPGRDEPREGLDCVRNGRRLCPAKPLGGAGSLRTAKTRGPDRRCYGQALRRWIGALPGFEASPIREVTEARRNSAPGRARISRQAIAQGRPGVFPAHLFPACAFACAKSWRSGSWVPAGTRPSLRPLHGRGRKRRAKLGRQVPREC</sequence>
<feature type="compositionally biased region" description="Gly residues" evidence="1">
    <location>
        <begin position="62"/>
        <end position="71"/>
    </location>
</feature>
<accession>A0ABV2RLS1</accession>
<comment type="caution">
    <text evidence="2">The sequence shown here is derived from an EMBL/GenBank/DDBJ whole genome shotgun (WGS) entry which is preliminary data.</text>
</comment>
<feature type="compositionally biased region" description="Basic residues" evidence="1">
    <location>
        <begin position="202"/>
        <end position="213"/>
    </location>
</feature>
<feature type="region of interest" description="Disordered" evidence="1">
    <location>
        <begin position="194"/>
        <end position="221"/>
    </location>
</feature>
<keyword evidence="3" id="KW-1185">Reference proteome</keyword>
<feature type="region of interest" description="Disordered" evidence="1">
    <location>
        <begin position="55"/>
        <end position="83"/>
    </location>
</feature>
<dbReference type="EMBL" id="JBEPTQ010000002">
    <property type="protein sequence ID" value="MET4717510.1"/>
    <property type="molecule type" value="Genomic_DNA"/>
</dbReference>
<evidence type="ECO:0000313" key="2">
    <source>
        <dbReference type="EMBL" id="MET4717510.1"/>
    </source>
</evidence>
<gene>
    <name evidence="2" type="ORF">ABIF63_001616</name>
</gene>
<feature type="region of interest" description="Disordered" evidence="1">
    <location>
        <begin position="1"/>
        <end position="24"/>
    </location>
</feature>
<evidence type="ECO:0000313" key="3">
    <source>
        <dbReference type="Proteomes" id="UP001549291"/>
    </source>
</evidence>
<name>A0ABV2RLS1_BRAJP</name>
<proteinExistence type="predicted"/>
<reference evidence="2 3" key="1">
    <citation type="submission" date="2024-06" db="EMBL/GenBank/DDBJ databases">
        <title>Genomic Encyclopedia of Type Strains, Phase V (KMG-V): Genome sequencing to study the core and pangenomes of soil and plant-associated prokaryotes.</title>
        <authorList>
            <person name="Whitman W."/>
        </authorList>
    </citation>
    <scope>NUCLEOTIDE SEQUENCE [LARGE SCALE GENOMIC DNA]</scope>
    <source>
        <strain evidence="2 3">USDA 160</strain>
    </source>
</reference>
<dbReference type="Proteomes" id="UP001549291">
    <property type="component" value="Unassembled WGS sequence"/>
</dbReference>
<organism evidence="2 3">
    <name type="scientific">Bradyrhizobium japonicum</name>
    <dbReference type="NCBI Taxonomy" id="375"/>
    <lineage>
        <taxon>Bacteria</taxon>
        <taxon>Pseudomonadati</taxon>
        <taxon>Pseudomonadota</taxon>
        <taxon>Alphaproteobacteria</taxon>
        <taxon>Hyphomicrobiales</taxon>
        <taxon>Nitrobacteraceae</taxon>
        <taxon>Bradyrhizobium</taxon>
    </lineage>
</organism>